<dbReference type="RefSeq" id="WP_130288048.1">
    <property type="nucleotide sequence ID" value="NZ_SHKL01000001.1"/>
</dbReference>
<reference evidence="8 9" key="1">
    <citation type="submission" date="2019-02" db="EMBL/GenBank/DDBJ databases">
        <title>Sequencing the genomes of 1000 actinobacteria strains.</title>
        <authorList>
            <person name="Klenk H.-P."/>
        </authorList>
    </citation>
    <scope>NUCLEOTIDE SEQUENCE [LARGE SCALE GENOMIC DNA]</scope>
    <source>
        <strain evidence="8 9">DSM 45779</strain>
    </source>
</reference>
<dbReference type="SUPFAM" id="SSF88946">
    <property type="entry name" value="Sigma2 domain of RNA polymerase sigma factors"/>
    <property type="match status" value="1"/>
</dbReference>
<dbReference type="InterPro" id="IPR013324">
    <property type="entry name" value="RNA_pol_sigma_r3/r4-like"/>
</dbReference>
<accession>A0A4Q7UTH0</accession>
<keyword evidence="3" id="KW-0731">Sigma factor</keyword>
<dbReference type="PANTHER" id="PTHR47756:SF2">
    <property type="entry name" value="BLL6612 PROTEIN"/>
    <property type="match status" value="1"/>
</dbReference>
<dbReference type="InterPro" id="IPR013325">
    <property type="entry name" value="RNA_pol_sigma_r2"/>
</dbReference>
<evidence type="ECO:0000259" key="7">
    <source>
        <dbReference type="Pfam" id="PF20239"/>
    </source>
</evidence>
<name>A0A4Q7UTH0_PSEST</name>
<feature type="domain" description="RNA polymerase sigma-70 region 2" evidence="5">
    <location>
        <begin position="7"/>
        <end position="71"/>
    </location>
</feature>
<dbReference type="GO" id="GO:0006352">
    <property type="term" value="P:DNA-templated transcription initiation"/>
    <property type="evidence" value="ECO:0007669"/>
    <property type="project" value="InterPro"/>
</dbReference>
<feature type="domain" description="RNA polymerase sigma factor 70 region 4 type 2" evidence="6">
    <location>
        <begin position="101"/>
        <end position="149"/>
    </location>
</feature>
<dbReference type="OrthoDB" id="9780299at2"/>
<keyword evidence="9" id="KW-1185">Reference proteome</keyword>
<keyword evidence="4" id="KW-0804">Transcription</keyword>
<proteinExistence type="inferred from homology"/>
<evidence type="ECO:0000259" key="5">
    <source>
        <dbReference type="Pfam" id="PF04542"/>
    </source>
</evidence>
<protein>
    <submittedName>
        <fullName evidence="8">RNA polymerase ECF family sigma subunit</fullName>
    </submittedName>
</protein>
<evidence type="ECO:0000256" key="3">
    <source>
        <dbReference type="ARBA" id="ARBA00023082"/>
    </source>
</evidence>
<dbReference type="InterPro" id="IPR046531">
    <property type="entry name" value="DUF6596"/>
</dbReference>
<dbReference type="GO" id="GO:0003677">
    <property type="term" value="F:DNA binding"/>
    <property type="evidence" value="ECO:0007669"/>
    <property type="project" value="InterPro"/>
</dbReference>
<dbReference type="SUPFAM" id="SSF88659">
    <property type="entry name" value="Sigma3 and sigma4 domains of RNA polymerase sigma factors"/>
    <property type="match status" value="1"/>
</dbReference>
<evidence type="ECO:0000313" key="9">
    <source>
        <dbReference type="Proteomes" id="UP000291591"/>
    </source>
</evidence>
<dbReference type="GO" id="GO:0016987">
    <property type="term" value="F:sigma factor activity"/>
    <property type="evidence" value="ECO:0007669"/>
    <property type="project" value="UniProtKB-KW"/>
</dbReference>
<evidence type="ECO:0000259" key="6">
    <source>
        <dbReference type="Pfam" id="PF08281"/>
    </source>
</evidence>
<dbReference type="Gene3D" id="1.10.1740.10">
    <property type="match status" value="1"/>
</dbReference>
<evidence type="ECO:0000256" key="2">
    <source>
        <dbReference type="ARBA" id="ARBA00023015"/>
    </source>
</evidence>
<evidence type="ECO:0000256" key="1">
    <source>
        <dbReference type="ARBA" id="ARBA00010641"/>
    </source>
</evidence>
<dbReference type="Pfam" id="PF20239">
    <property type="entry name" value="DUF6596"/>
    <property type="match status" value="1"/>
</dbReference>
<sequence>MLDELLLRELTPAVIGVLVRRGADFATAEDAVQEALVQASLSWPDGQPDDPKGWLVTVAWRKFLDARRSEAARRDREERVEVEPAPGPAESADDTLALFFLCAHPSLTPASAVALTLRAVGGLSTRQIAAAYLVPEATMAQRISRAKRTVSDVRFTEAGDPATVRRVLYLVFNEGYTGDVDLASEAIRLTRQLAAVDDGEETAGLLALMLLHHARRPARTRPDGSPVLLNEQDRSLWDTALIAEGVEVLQAALARDRLGEFQAQAAVAALHADAPRAEETDWTQIVGWYDELLRLTGSPVVALNRAVAVGEADGAAAGLAALATVDPGLPRHTAASAHLHEKAGDLTAAARLYAEAARTAPTLAERHHLTREAARIGQALG</sequence>
<evidence type="ECO:0000313" key="8">
    <source>
        <dbReference type="EMBL" id="RZT83269.1"/>
    </source>
</evidence>
<dbReference type="Proteomes" id="UP000291591">
    <property type="component" value="Unassembled WGS sequence"/>
</dbReference>
<keyword evidence="2" id="KW-0805">Transcription regulation</keyword>
<dbReference type="InterPro" id="IPR007627">
    <property type="entry name" value="RNA_pol_sigma70_r2"/>
</dbReference>
<dbReference type="EMBL" id="SHKL01000001">
    <property type="protein sequence ID" value="RZT83269.1"/>
    <property type="molecule type" value="Genomic_DNA"/>
</dbReference>
<feature type="domain" description="DUF6596" evidence="7">
    <location>
        <begin position="163"/>
        <end position="252"/>
    </location>
</feature>
<dbReference type="PANTHER" id="PTHR47756">
    <property type="entry name" value="BLL6612 PROTEIN-RELATED"/>
    <property type="match status" value="1"/>
</dbReference>
<comment type="caution">
    <text evidence="8">The sequence shown here is derived from an EMBL/GenBank/DDBJ whole genome shotgun (WGS) entry which is preliminary data.</text>
</comment>
<comment type="similarity">
    <text evidence="1">Belongs to the sigma-70 factor family. ECF subfamily.</text>
</comment>
<evidence type="ECO:0000256" key="4">
    <source>
        <dbReference type="ARBA" id="ARBA00023163"/>
    </source>
</evidence>
<dbReference type="Pfam" id="PF08281">
    <property type="entry name" value="Sigma70_r4_2"/>
    <property type="match status" value="1"/>
</dbReference>
<dbReference type="AlphaFoldDB" id="A0A4Q7UTH0"/>
<dbReference type="Gene3D" id="1.10.10.10">
    <property type="entry name" value="Winged helix-like DNA-binding domain superfamily/Winged helix DNA-binding domain"/>
    <property type="match status" value="1"/>
</dbReference>
<dbReference type="InterPro" id="IPR036388">
    <property type="entry name" value="WH-like_DNA-bd_sf"/>
</dbReference>
<organism evidence="8 9">
    <name type="scientific">Pseudonocardia sediminis</name>
    <dbReference type="NCBI Taxonomy" id="1397368"/>
    <lineage>
        <taxon>Bacteria</taxon>
        <taxon>Bacillati</taxon>
        <taxon>Actinomycetota</taxon>
        <taxon>Actinomycetes</taxon>
        <taxon>Pseudonocardiales</taxon>
        <taxon>Pseudonocardiaceae</taxon>
        <taxon>Pseudonocardia</taxon>
    </lineage>
</organism>
<gene>
    <name evidence="8" type="ORF">EV383_0068</name>
</gene>
<dbReference type="Pfam" id="PF04542">
    <property type="entry name" value="Sigma70_r2"/>
    <property type="match status" value="1"/>
</dbReference>
<dbReference type="InterPro" id="IPR013249">
    <property type="entry name" value="RNA_pol_sigma70_r4_t2"/>
</dbReference>